<feature type="domain" description="Metallo-beta-lactamase" evidence="6">
    <location>
        <begin position="35"/>
        <end position="229"/>
    </location>
</feature>
<organism evidence="7 8">
    <name type="scientific">Paenibacillus gyeongsangnamensis</name>
    <dbReference type="NCBI Taxonomy" id="3388067"/>
    <lineage>
        <taxon>Bacteria</taxon>
        <taxon>Bacillati</taxon>
        <taxon>Bacillota</taxon>
        <taxon>Bacilli</taxon>
        <taxon>Bacillales</taxon>
        <taxon>Paenibacillaceae</taxon>
        <taxon>Paenibacillus</taxon>
    </lineage>
</organism>
<evidence type="ECO:0000256" key="5">
    <source>
        <dbReference type="ARBA" id="ARBA00048505"/>
    </source>
</evidence>
<dbReference type="SUPFAM" id="SSF56281">
    <property type="entry name" value="Metallo-hydrolase/oxidoreductase"/>
    <property type="match status" value="1"/>
</dbReference>
<protein>
    <submittedName>
        <fullName evidence="7">MBL fold metallo-hydrolase</fullName>
    </submittedName>
</protein>
<sequence length="261" mass="29030">MSSINNQTTITFLGTSTAVPDLGSDTASFVINGKYLVDTGWSVIPNLRKYEIDPLNIEYLFFTHIHHDHYLSLPALIFYFTMKRKDLASLKIVGPADDLEKVVKLAQQFLQFERFFEDRGTPTLIPLQPGDSYEDENFVLHTCETVHPVQGLCYRFTDKLSERVFSFTGDTAYHPPIADHVKGSSLLIHEASRGPIAVDMNNNPALHSGAVDAARIAEAAQVEKLLLIHGPLSTADECVQVASQIFSKSVEWPKDGHTTIV</sequence>
<dbReference type="PANTHER" id="PTHR46018:SF2">
    <property type="entry name" value="ZINC PHOSPHODIESTERASE ELAC PROTEIN 1"/>
    <property type="match status" value="1"/>
</dbReference>
<gene>
    <name evidence="7" type="ORF">O9H85_04320</name>
</gene>
<evidence type="ECO:0000256" key="4">
    <source>
        <dbReference type="ARBA" id="ARBA00034301"/>
    </source>
</evidence>
<evidence type="ECO:0000256" key="3">
    <source>
        <dbReference type="ARBA" id="ARBA00034221"/>
    </source>
</evidence>
<dbReference type="PANTHER" id="PTHR46018">
    <property type="entry name" value="ZINC PHOSPHODIESTERASE ELAC PROTEIN 1"/>
    <property type="match status" value="1"/>
</dbReference>
<comment type="function">
    <text evidence="4">Counteracts the endogenous Pycsar antiviral defense system. Phosphodiesterase that enables metal-dependent hydrolysis of host cyclic nucleotide Pycsar defense signals such as cCMP and cUMP.</text>
</comment>
<dbReference type="Proteomes" id="UP001527882">
    <property type="component" value="Unassembled WGS sequence"/>
</dbReference>
<name>A0ABT4Q479_9BACL</name>
<keyword evidence="1" id="KW-0255">Endonuclease</keyword>
<dbReference type="InterPro" id="IPR036866">
    <property type="entry name" value="RibonucZ/Hydroxyglut_hydro"/>
</dbReference>
<evidence type="ECO:0000256" key="2">
    <source>
        <dbReference type="ARBA" id="ARBA00022833"/>
    </source>
</evidence>
<dbReference type="Pfam" id="PF12706">
    <property type="entry name" value="Lactamase_B_2"/>
    <property type="match status" value="1"/>
</dbReference>
<keyword evidence="8" id="KW-1185">Reference proteome</keyword>
<comment type="catalytic activity">
    <reaction evidence="3">
        <text>3',5'-cyclic CMP + H2O = CMP + H(+)</text>
        <dbReference type="Rhea" id="RHEA:72675"/>
        <dbReference type="ChEBI" id="CHEBI:15377"/>
        <dbReference type="ChEBI" id="CHEBI:15378"/>
        <dbReference type="ChEBI" id="CHEBI:58003"/>
        <dbReference type="ChEBI" id="CHEBI:60377"/>
    </reaction>
    <physiologicalReaction direction="left-to-right" evidence="3">
        <dbReference type="Rhea" id="RHEA:72676"/>
    </physiologicalReaction>
</comment>
<evidence type="ECO:0000313" key="8">
    <source>
        <dbReference type="Proteomes" id="UP001527882"/>
    </source>
</evidence>
<keyword evidence="1" id="KW-0540">Nuclease</keyword>
<dbReference type="EMBL" id="JAQAGZ010000002">
    <property type="protein sequence ID" value="MCZ8511668.1"/>
    <property type="molecule type" value="Genomic_DNA"/>
</dbReference>
<dbReference type="Gene3D" id="3.60.15.10">
    <property type="entry name" value="Ribonuclease Z/Hydroxyacylglutathione hydrolase-like"/>
    <property type="match status" value="1"/>
</dbReference>
<proteinExistence type="predicted"/>
<keyword evidence="2" id="KW-0862">Zinc</keyword>
<reference evidence="7 8" key="1">
    <citation type="submission" date="2022-12" db="EMBL/GenBank/DDBJ databases">
        <title>Draft genome sequence of Paenibacillus sp. dW9.</title>
        <authorList>
            <person name="Choi E.-W."/>
            <person name="Kim D.-U."/>
        </authorList>
    </citation>
    <scope>NUCLEOTIDE SEQUENCE [LARGE SCALE GENOMIC DNA]</scope>
    <source>
        <strain evidence="8">dW9</strain>
    </source>
</reference>
<dbReference type="RefSeq" id="WP_269880063.1">
    <property type="nucleotide sequence ID" value="NZ_JAQAGZ010000002.1"/>
</dbReference>
<evidence type="ECO:0000259" key="6">
    <source>
        <dbReference type="Pfam" id="PF12706"/>
    </source>
</evidence>
<evidence type="ECO:0000313" key="7">
    <source>
        <dbReference type="EMBL" id="MCZ8511668.1"/>
    </source>
</evidence>
<evidence type="ECO:0000256" key="1">
    <source>
        <dbReference type="ARBA" id="ARBA00022759"/>
    </source>
</evidence>
<dbReference type="InterPro" id="IPR001279">
    <property type="entry name" value="Metallo-B-lactamas"/>
</dbReference>
<keyword evidence="1" id="KW-0378">Hydrolase</keyword>
<accession>A0ABT4Q479</accession>
<comment type="caution">
    <text evidence="7">The sequence shown here is derived from an EMBL/GenBank/DDBJ whole genome shotgun (WGS) entry which is preliminary data.</text>
</comment>
<comment type="catalytic activity">
    <reaction evidence="5">
        <text>3',5'-cyclic UMP + H2O = UMP + H(+)</text>
        <dbReference type="Rhea" id="RHEA:70575"/>
        <dbReference type="ChEBI" id="CHEBI:15377"/>
        <dbReference type="ChEBI" id="CHEBI:15378"/>
        <dbReference type="ChEBI" id="CHEBI:57865"/>
        <dbReference type="ChEBI" id="CHEBI:184387"/>
    </reaction>
    <physiologicalReaction direction="left-to-right" evidence="5">
        <dbReference type="Rhea" id="RHEA:70576"/>
    </physiologicalReaction>
</comment>